<evidence type="ECO:0008006" key="6">
    <source>
        <dbReference type="Google" id="ProtNLM"/>
    </source>
</evidence>
<feature type="domain" description="VWFA" evidence="2">
    <location>
        <begin position="298"/>
        <end position="470"/>
    </location>
</feature>
<dbReference type="PANTHER" id="PTHR10338">
    <property type="entry name" value="INTER-ALPHA-TRYPSIN INHIBITOR HEAVY CHAIN FAMILY MEMBER"/>
    <property type="match status" value="1"/>
</dbReference>
<dbReference type="PANTHER" id="PTHR10338:SF108">
    <property type="entry name" value="INTER-ALPHA-TRYPSIN INHIBITOR HEAVY CHAIN H4-LIKE PROTEIN"/>
    <property type="match status" value="1"/>
</dbReference>
<dbReference type="AlphaFoldDB" id="E8N3U4"/>
<dbReference type="PROSITE" id="PS50234">
    <property type="entry name" value="VWFA"/>
    <property type="match status" value="1"/>
</dbReference>
<dbReference type="Pfam" id="PF00092">
    <property type="entry name" value="VWA"/>
    <property type="match status" value="1"/>
</dbReference>
<dbReference type="Proteomes" id="UP000008922">
    <property type="component" value="Chromosome"/>
</dbReference>
<dbReference type="InterPro" id="IPR050934">
    <property type="entry name" value="ITIH"/>
</dbReference>
<dbReference type="SMART" id="SM00609">
    <property type="entry name" value="VIT"/>
    <property type="match status" value="1"/>
</dbReference>
<dbReference type="KEGG" id="atm:ANT_10740"/>
<dbReference type="Pfam" id="PF08487">
    <property type="entry name" value="VIT"/>
    <property type="match status" value="1"/>
</dbReference>
<keyword evidence="1" id="KW-1133">Transmembrane helix</keyword>
<dbReference type="EMBL" id="AP012029">
    <property type="protein sequence ID" value="BAJ63108.1"/>
    <property type="molecule type" value="Genomic_DNA"/>
</dbReference>
<dbReference type="HOGENOM" id="CLU_011139_2_0_0"/>
<dbReference type="InParanoid" id="E8N3U4"/>
<accession>E8N3U4</accession>
<feature type="transmembrane region" description="Helical" evidence="1">
    <location>
        <begin position="776"/>
        <end position="798"/>
    </location>
</feature>
<keyword evidence="1" id="KW-0812">Transmembrane</keyword>
<organism evidence="4 5">
    <name type="scientific">Anaerolinea thermophila (strain DSM 14523 / JCM 11388 / NBRC 100420 / UNI-1)</name>
    <dbReference type="NCBI Taxonomy" id="926569"/>
    <lineage>
        <taxon>Bacteria</taxon>
        <taxon>Bacillati</taxon>
        <taxon>Chloroflexota</taxon>
        <taxon>Anaerolineae</taxon>
        <taxon>Anaerolineales</taxon>
        <taxon>Anaerolineaceae</taxon>
        <taxon>Anaerolinea</taxon>
    </lineage>
</organism>
<proteinExistence type="predicted"/>
<dbReference type="OrthoDB" id="9784383at2"/>
<dbReference type="eggNOG" id="COG2304">
    <property type="taxonomic scope" value="Bacteria"/>
</dbReference>
<sequence length="802" mass="89120">MAKSSWLWIVPLFVVLFLGIANPVQADGIIIPPPCPPEGCPPVPCIPEFCPPVPPRPLSQLVIRYHRVSVTIENQLATTRVDQVFYNPNSWAVEGVYLFPLPAGAVVNEFKLWVDDQPVEGKILNADEARRIYEEMVRSLKDPGLLEYIGRGAVQARVFPIEPGGERRIALEYQQVLLTENDLMRYVYPLNTEKYSALPLEEVSIEVQIRDHRVIRSAYSPTHSIRSERFGENEVAIRYEEKNILPDRDFEMMILLGEGEGLHLLSYRDPGDVQDSDGFFLMLLAPRIQAPETAIPKDVIFVLDRSGSMEGVKFQQAKQALEYVLSRLNPQDRFNLLSFSNQVEVFAPEMEGVEAIPQAQKWVAGLSAAGGTNIHRALLDAIQFVRSQRPTYLIFLTDGLPTVGITDREQILDDFARQAPRGLRLFVFGVGYDVDTFLLDELALAHHGLSLYVRPEEDLNQAVAGFFEKISTPVLTDLTLTVEGTEVYDVYPQPLPDLFVGSQVVITGRYRQPGKVTVVLSGQISGETRTYRFPSLSLKEDSRFEAGGSEVGLPRLWAMRKIGYLLEQIRLNGADPETIAQIVRLSIRYGIITPYTSYLVTEPMPLGAEAQSKIAEDAYQQSLSMPTVVSGEEAFNRSMQEGAMKSAEAVPMSPSEGVRKGSAASIRIAGNRTFVWKENEWVDTLFDPDRMKPVEIPFLSNAYFQLVQSDPQAASALALGERVLVVVGGKAYRVVPMAEEGTPVPTLELPTPKPPKNTDMITPLVSTPEAEKSSSRIGLCSSVGLFPLSAIVALFLLARKRK</sequence>
<evidence type="ECO:0000313" key="5">
    <source>
        <dbReference type="Proteomes" id="UP000008922"/>
    </source>
</evidence>
<evidence type="ECO:0000256" key="1">
    <source>
        <dbReference type="SAM" id="Phobius"/>
    </source>
</evidence>
<dbReference type="PROSITE" id="PS51468">
    <property type="entry name" value="VIT"/>
    <property type="match status" value="1"/>
</dbReference>
<evidence type="ECO:0000259" key="3">
    <source>
        <dbReference type="PROSITE" id="PS51468"/>
    </source>
</evidence>
<protein>
    <recommendedName>
        <fullName evidence="6">VWA domain-containing protein</fullName>
    </recommendedName>
</protein>
<dbReference type="InterPro" id="IPR036465">
    <property type="entry name" value="vWFA_dom_sf"/>
</dbReference>
<dbReference type="InterPro" id="IPR002035">
    <property type="entry name" value="VWF_A"/>
</dbReference>
<dbReference type="STRING" id="926569.ANT_10740"/>
<dbReference type="SUPFAM" id="SSF53300">
    <property type="entry name" value="vWA-like"/>
    <property type="match status" value="1"/>
</dbReference>
<dbReference type="RefSeq" id="WP_013559498.1">
    <property type="nucleotide sequence ID" value="NC_014960.1"/>
</dbReference>
<reference evidence="4 5" key="1">
    <citation type="submission" date="2010-12" db="EMBL/GenBank/DDBJ databases">
        <title>Whole genome sequence of Anaerolinea thermophila UNI-1.</title>
        <authorList>
            <person name="Narita-Yamada S."/>
            <person name="Kishi E."/>
            <person name="Watanabe Y."/>
            <person name="Takasaki K."/>
            <person name="Ankai A."/>
            <person name="Oguchi A."/>
            <person name="Fukui S."/>
            <person name="Takahashi M."/>
            <person name="Yashiro I."/>
            <person name="Hosoyama A."/>
            <person name="Sekiguchi Y."/>
            <person name="Hanada S."/>
            <person name="Fujita N."/>
        </authorList>
    </citation>
    <scope>NUCLEOTIDE SEQUENCE [LARGE SCALE GENOMIC DNA]</scope>
    <source>
        <strain evidence="5">DSM 14523 / JCM 11388 / NBRC 100420 / UNI-1</strain>
    </source>
</reference>
<dbReference type="Gene3D" id="3.40.50.410">
    <property type="entry name" value="von Willebrand factor, type A domain"/>
    <property type="match status" value="1"/>
</dbReference>
<name>E8N3U4_ANATU</name>
<evidence type="ECO:0000259" key="2">
    <source>
        <dbReference type="PROSITE" id="PS50234"/>
    </source>
</evidence>
<evidence type="ECO:0000313" key="4">
    <source>
        <dbReference type="EMBL" id="BAJ63108.1"/>
    </source>
</evidence>
<keyword evidence="5" id="KW-1185">Reference proteome</keyword>
<feature type="domain" description="VIT" evidence="3">
    <location>
        <begin position="47"/>
        <end position="175"/>
    </location>
</feature>
<keyword evidence="1" id="KW-0472">Membrane</keyword>
<dbReference type="InterPro" id="IPR013694">
    <property type="entry name" value="VIT"/>
</dbReference>
<gene>
    <name evidence="4" type="ordered locus">ANT_10740</name>
</gene>
<dbReference type="SMART" id="SM00327">
    <property type="entry name" value="VWA"/>
    <property type="match status" value="1"/>
</dbReference>